<evidence type="ECO:0000313" key="9">
    <source>
        <dbReference type="Proteomes" id="UP000017081"/>
    </source>
</evidence>
<proteinExistence type="inferred from homology"/>
<dbReference type="STRING" id="1319815.HMPREF0202_01020"/>
<dbReference type="RefSeq" id="WP_023050561.1">
    <property type="nucleotide sequence ID" value="NZ_CP173062.2"/>
</dbReference>
<dbReference type="EMBL" id="AXZF01000038">
    <property type="protein sequence ID" value="ERT69054.1"/>
    <property type="molecule type" value="Genomic_DNA"/>
</dbReference>
<dbReference type="AlphaFoldDB" id="U7VD32"/>
<accession>U7VD32</accession>
<feature type="signal peptide" evidence="6">
    <location>
        <begin position="1"/>
        <end position="20"/>
    </location>
</feature>
<organism evidence="8 9">
    <name type="scientific">Cetobacterium somerae ATCC BAA-474</name>
    <dbReference type="NCBI Taxonomy" id="1319815"/>
    <lineage>
        <taxon>Bacteria</taxon>
        <taxon>Fusobacteriati</taxon>
        <taxon>Fusobacteriota</taxon>
        <taxon>Fusobacteriia</taxon>
        <taxon>Fusobacteriales</taxon>
        <taxon>Fusobacteriaceae</taxon>
        <taxon>Cetobacterium</taxon>
    </lineage>
</organism>
<dbReference type="GO" id="GO:0071897">
    <property type="term" value="P:DNA biosynthetic process"/>
    <property type="evidence" value="ECO:0007669"/>
    <property type="project" value="UniProtKB-KW"/>
</dbReference>
<evidence type="ECO:0000256" key="5">
    <source>
        <dbReference type="ARBA" id="ARBA00047754"/>
    </source>
</evidence>
<protein>
    <recommendedName>
        <fullName evidence="2">ribonucleoside-diphosphate reductase</fullName>
        <ecNumber evidence="2">1.17.4.1</ecNumber>
    </recommendedName>
</protein>
<dbReference type="HOGENOM" id="CLU_146555_0_0_0"/>
<evidence type="ECO:0000259" key="7">
    <source>
        <dbReference type="Pfam" id="PF12637"/>
    </source>
</evidence>
<evidence type="ECO:0000313" key="8">
    <source>
        <dbReference type="EMBL" id="ERT69054.1"/>
    </source>
</evidence>
<evidence type="ECO:0000256" key="2">
    <source>
        <dbReference type="ARBA" id="ARBA00012274"/>
    </source>
</evidence>
<feature type="chain" id="PRO_5004690302" description="ribonucleoside-diphosphate reductase" evidence="6">
    <location>
        <begin position="21"/>
        <end position="149"/>
    </location>
</feature>
<dbReference type="PATRIC" id="fig|1319815.3.peg.978"/>
<dbReference type="Pfam" id="PF12637">
    <property type="entry name" value="TSCPD"/>
    <property type="match status" value="1"/>
</dbReference>
<dbReference type="eggNOG" id="ENOG5032RCB">
    <property type="taxonomic scope" value="Bacteria"/>
</dbReference>
<evidence type="ECO:0000256" key="1">
    <source>
        <dbReference type="ARBA" id="ARBA00007405"/>
    </source>
</evidence>
<keyword evidence="6" id="KW-0732">Signal</keyword>
<dbReference type="Proteomes" id="UP000017081">
    <property type="component" value="Unassembled WGS sequence"/>
</dbReference>
<dbReference type="GO" id="GO:0004748">
    <property type="term" value="F:ribonucleoside-diphosphate reductase activity, thioredoxin disulfide as acceptor"/>
    <property type="evidence" value="ECO:0007669"/>
    <property type="project" value="UniProtKB-EC"/>
</dbReference>
<feature type="domain" description="TSCPD" evidence="7">
    <location>
        <begin position="24"/>
        <end position="108"/>
    </location>
</feature>
<dbReference type="EC" id="1.17.4.1" evidence="2"/>
<keyword evidence="9" id="KW-1185">Reference proteome</keyword>
<evidence type="ECO:0000256" key="3">
    <source>
        <dbReference type="ARBA" id="ARBA00022634"/>
    </source>
</evidence>
<dbReference type="GO" id="GO:0000166">
    <property type="term" value="F:nucleotide binding"/>
    <property type="evidence" value="ECO:0007669"/>
    <property type="project" value="UniProtKB-KW"/>
</dbReference>
<keyword evidence="3" id="KW-0237">DNA synthesis</keyword>
<keyword evidence="4" id="KW-0547">Nucleotide-binding</keyword>
<gene>
    <name evidence="8" type="ORF">HMPREF0202_01020</name>
</gene>
<name>U7VD32_9FUSO</name>
<reference evidence="8 9" key="1">
    <citation type="submission" date="2013-08" db="EMBL/GenBank/DDBJ databases">
        <authorList>
            <person name="Weinstock G."/>
            <person name="Sodergren E."/>
            <person name="Wylie T."/>
            <person name="Fulton L."/>
            <person name="Fulton R."/>
            <person name="Fronick C."/>
            <person name="O'Laughlin M."/>
            <person name="Godfrey J."/>
            <person name="Miner T."/>
            <person name="Herter B."/>
            <person name="Appelbaum E."/>
            <person name="Cordes M."/>
            <person name="Lek S."/>
            <person name="Wollam A."/>
            <person name="Pepin K.H."/>
            <person name="Palsikar V.B."/>
            <person name="Mitreva M."/>
            <person name="Wilson R.K."/>
        </authorList>
    </citation>
    <scope>NUCLEOTIDE SEQUENCE [LARGE SCALE GENOMIC DNA]</scope>
    <source>
        <strain evidence="8 9">ATCC BAA-474</strain>
    </source>
</reference>
<comment type="caution">
    <text evidence="8">The sequence shown here is derived from an EMBL/GenBank/DDBJ whole genome shotgun (WGS) entry which is preliminary data.</text>
</comment>
<evidence type="ECO:0000256" key="4">
    <source>
        <dbReference type="ARBA" id="ARBA00022741"/>
    </source>
</evidence>
<comment type="similarity">
    <text evidence="1">Belongs to the ribonucleoside diphosphate reductase class-2 family.</text>
</comment>
<comment type="catalytic activity">
    <reaction evidence="5">
        <text>a 2'-deoxyribonucleoside 5'-diphosphate + [thioredoxin]-disulfide + H2O = a ribonucleoside 5'-diphosphate + [thioredoxin]-dithiol</text>
        <dbReference type="Rhea" id="RHEA:23252"/>
        <dbReference type="Rhea" id="RHEA-COMP:10698"/>
        <dbReference type="Rhea" id="RHEA-COMP:10700"/>
        <dbReference type="ChEBI" id="CHEBI:15377"/>
        <dbReference type="ChEBI" id="CHEBI:29950"/>
        <dbReference type="ChEBI" id="CHEBI:50058"/>
        <dbReference type="ChEBI" id="CHEBI:57930"/>
        <dbReference type="ChEBI" id="CHEBI:73316"/>
        <dbReference type="EC" id="1.17.4.1"/>
    </reaction>
</comment>
<sequence length="149" mass="15921">MKRNLFLLAGALMMGTFANAEVKKDVKFTEVPYGACSKEMTVEVKDGKIASFSAVKGCPGNLNAISKLLPGMEVDKVIALLDDNPCSGAPIKGLSSCMDNLVEMLKYHVNGEGEGHVAELRKKQKAQKIAFSYNGHVCSGCGLCDAQFS</sequence>
<evidence type="ECO:0000256" key="6">
    <source>
        <dbReference type="SAM" id="SignalP"/>
    </source>
</evidence>
<dbReference type="InterPro" id="IPR024434">
    <property type="entry name" value="TSCPD_dom"/>
</dbReference>